<dbReference type="PANTHER" id="PTHR30269:SF37">
    <property type="entry name" value="MEMBRANE TRANSPORTER PROTEIN"/>
    <property type="match status" value="1"/>
</dbReference>
<dbReference type="EMBL" id="LCBL01000004">
    <property type="protein sequence ID" value="KKS08824.1"/>
    <property type="molecule type" value="Genomic_DNA"/>
</dbReference>
<dbReference type="Proteomes" id="UP000033869">
    <property type="component" value="Unassembled WGS sequence"/>
</dbReference>
<keyword evidence="7 8" id="KW-0472">Membrane</keyword>
<feature type="transmembrane region" description="Helical" evidence="8">
    <location>
        <begin position="195"/>
        <end position="213"/>
    </location>
</feature>
<comment type="caution">
    <text evidence="9">The sequence shown here is derived from an EMBL/GenBank/DDBJ whole genome shotgun (WGS) entry which is preliminary data.</text>
</comment>
<evidence type="ECO:0000256" key="8">
    <source>
        <dbReference type="RuleBase" id="RU363041"/>
    </source>
</evidence>
<gene>
    <name evidence="9" type="ORF">UU65_C0004G0035</name>
</gene>
<feature type="transmembrane region" description="Helical" evidence="8">
    <location>
        <begin position="95"/>
        <end position="114"/>
    </location>
</feature>
<dbReference type="InterPro" id="IPR002781">
    <property type="entry name" value="TM_pro_TauE-like"/>
</dbReference>
<feature type="transmembrane region" description="Helical" evidence="8">
    <location>
        <begin position="41"/>
        <end position="59"/>
    </location>
</feature>
<comment type="subcellular location">
    <subcellularLocation>
        <location evidence="1 8">Cell membrane</location>
        <topology evidence="1 8">Multi-pass membrane protein</topology>
    </subcellularLocation>
</comment>
<evidence type="ECO:0000256" key="1">
    <source>
        <dbReference type="ARBA" id="ARBA00004651"/>
    </source>
</evidence>
<evidence type="ECO:0000256" key="4">
    <source>
        <dbReference type="ARBA" id="ARBA00022475"/>
    </source>
</evidence>
<evidence type="ECO:0000256" key="6">
    <source>
        <dbReference type="ARBA" id="ARBA00022989"/>
    </source>
</evidence>
<organism evidence="9 10">
    <name type="scientific">candidate division CPR2 bacterium GW2011_GWC1_41_48</name>
    <dbReference type="NCBI Taxonomy" id="1618344"/>
    <lineage>
        <taxon>Bacteria</taxon>
        <taxon>Bacteria division CPR2</taxon>
    </lineage>
</organism>
<dbReference type="AlphaFoldDB" id="A0A0G0W768"/>
<evidence type="ECO:0000256" key="3">
    <source>
        <dbReference type="ARBA" id="ARBA00022448"/>
    </source>
</evidence>
<evidence type="ECO:0000256" key="5">
    <source>
        <dbReference type="ARBA" id="ARBA00022692"/>
    </source>
</evidence>
<keyword evidence="6 8" id="KW-1133">Transmembrane helix</keyword>
<keyword evidence="3" id="KW-0813">Transport</keyword>
<keyword evidence="5 8" id="KW-0812">Transmembrane</keyword>
<keyword evidence="4 8" id="KW-1003">Cell membrane</keyword>
<feature type="transmembrane region" description="Helical" evidence="8">
    <location>
        <begin position="126"/>
        <end position="151"/>
    </location>
</feature>
<name>A0A0G0W768_UNCC2</name>
<evidence type="ECO:0000256" key="2">
    <source>
        <dbReference type="ARBA" id="ARBA00009142"/>
    </source>
</evidence>
<reference evidence="9 10" key="1">
    <citation type="journal article" date="2015" name="Nature">
        <title>rRNA introns, odd ribosomes, and small enigmatic genomes across a large radiation of phyla.</title>
        <authorList>
            <person name="Brown C.T."/>
            <person name="Hug L.A."/>
            <person name="Thomas B.C."/>
            <person name="Sharon I."/>
            <person name="Castelle C.J."/>
            <person name="Singh A."/>
            <person name="Wilkins M.J."/>
            <person name="Williams K.H."/>
            <person name="Banfield J.F."/>
        </authorList>
    </citation>
    <scope>NUCLEOTIDE SEQUENCE [LARGE SCALE GENOMIC DNA]</scope>
</reference>
<evidence type="ECO:0000313" key="9">
    <source>
        <dbReference type="EMBL" id="KKS08824.1"/>
    </source>
</evidence>
<evidence type="ECO:0000313" key="10">
    <source>
        <dbReference type="Proteomes" id="UP000033869"/>
    </source>
</evidence>
<evidence type="ECO:0000256" key="7">
    <source>
        <dbReference type="ARBA" id="ARBA00023136"/>
    </source>
</evidence>
<proteinExistence type="inferred from homology"/>
<dbReference type="Pfam" id="PF01925">
    <property type="entry name" value="TauE"/>
    <property type="match status" value="1"/>
</dbReference>
<dbReference type="InterPro" id="IPR052017">
    <property type="entry name" value="TSUP"/>
</dbReference>
<protein>
    <recommendedName>
        <fullName evidence="8">Probable membrane transporter protein</fullName>
    </recommendedName>
</protein>
<feature type="transmembrane region" description="Helical" evidence="8">
    <location>
        <begin position="6"/>
        <end position="29"/>
    </location>
</feature>
<dbReference type="GO" id="GO:0005886">
    <property type="term" value="C:plasma membrane"/>
    <property type="evidence" value="ECO:0007669"/>
    <property type="project" value="UniProtKB-SubCell"/>
</dbReference>
<dbReference type="PANTHER" id="PTHR30269">
    <property type="entry name" value="TRANSMEMBRANE PROTEIN YFCA"/>
    <property type="match status" value="1"/>
</dbReference>
<feature type="transmembrane region" description="Helical" evidence="8">
    <location>
        <begin position="163"/>
        <end position="183"/>
    </location>
</feature>
<sequence>MERLIIFGLATGIANFAYVILGFGSTFLALPVLTYSWDLKIIVPVLIMLSMTVTIPLLISEREHVDAAELGHILMPILPGIPIGLLIFNYGSSDLLKKVFGALILLWVLKTFFIDKKNHVISSRMALIFSFIGGIAYGALSSGGPFFAAATKSLVTNKKSFRSLLLTAWLFTDSIWLINYFFIAGNSLKPLLQPFLFSLPFALVALYLGNYFHNRINQKVFFKIVNVMILIAGISLIL</sequence>
<accession>A0A0G0W768</accession>
<feature type="transmembrane region" description="Helical" evidence="8">
    <location>
        <begin position="220"/>
        <end position="237"/>
    </location>
</feature>
<comment type="similarity">
    <text evidence="2 8">Belongs to the 4-toluene sulfonate uptake permease (TSUP) (TC 2.A.102) family.</text>
</comment>
<feature type="transmembrane region" description="Helical" evidence="8">
    <location>
        <begin position="71"/>
        <end position="88"/>
    </location>
</feature>